<dbReference type="InterPro" id="IPR012902">
    <property type="entry name" value="N_methyl_site"/>
</dbReference>
<dbReference type="GO" id="GO:0015628">
    <property type="term" value="P:protein secretion by the type II secretion system"/>
    <property type="evidence" value="ECO:0007669"/>
    <property type="project" value="InterPro"/>
</dbReference>
<dbReference type="PRINTS" id="PR00813">
    <property type="entry name" value="BCTERIALGSPG"/>
</dbReference>
<dbReference type="InterPro" id="IPR045584">
    <property type="entry name" value="Pilin-like"/>
</dbReference>
<reference evidence="2" key="1">
    <citation type="submission" date="2016-10" db="EMBL/GenBank/DDBJ databases">
        <authorList>
            <person name="de Groot N.N."/>
        </authorList>
    </citation>
    <scope>NUCLEOTIDE SEQUENCE</scope>
</reference>
<accession>A0A1W1CXR4</accession>
<protein>
    <submittedName>
        <fullName evidence="2">Type II secretion envelope pseudopilin protein (PulG,guides folded protein to PulD in outer membrane)</fullName>
    </submittedName>
</protein>
<keyword evidence="1" id="KW-0488">Methylation</keyword>
<dbReference type="EMBL" id="FPHI01000051">
    <property type="protein sequence ID" value="SFV70523.1"/>
    <property type="molecule type" value="Genomic_DNA"/>
</dbReference>
<evidence type="ECO:0000256" key="1">
    <source>
        <dbReference type="ARBA" id="ARBA00022481"/>
    </source>
</evidence>
<dbReference type="SUPFAM" id="SSF54523">
    <property type="entry name" value="Pili subunits"/>
    <property type="match status" value="1"/>
</dbReference>
<sequence>MRRAFSMVELVFVIVVIGILSAIAVPKFSATRDDAVITRGRTAVASLRSALSTLRQKNILKGVFDDINGSALEAEIEYGLGSDWNRTDNVFTFSCPSSHTCDFNITSNKLVKGNCDTSCGMDDL</sequence>
<gene>
    <name evidence="2" type="ORF">MNB_SV-3-387</name>
</gene>
<name>A0A1W1CXR4_9ZZZZ</name>
<dbReference type="NCBIfam" id="TIGR02532">
    <property type="entry name" value="IV_pilin_GFxxxE"/>
    <property type="match status" value="1"/>
</dbReference>
<dbReference type="AlphaFoldDB" id="A0A1W1CXR4"/>
<evidence type="ECO:0000313" key="2">
    <source>
        <dbReference type="EMBL" id="SFV70523.1"/>
    </source>
</evidence>
<dbReference type="GO" id="GO:0015627">
    <property type="term" value="C:type II protein secretion system complex"/>
    <property type="evidence" value="ECO:0007669"/>
    <property type="project" value="InterPro"/>
</dbReference>
<dbReference type="InterPro" id="IPR000983">
    <property type="entry name" value="Bac_GSPG_pilin"/>
</dbReference>
<proteinExistence type="predicted"/>
<organism evidence="2">
    <name type="scientific">hydrothermal vent metagenome</name>
    <dbReference type="NCBI Taxonomy" id="652676"/>
    <lineage>
        <taxon>unclassified sequences</taxon>
        <taxon>metagenomes</taxon>
        <taxon>ecological metagenomes</taxon>
    </lineage>
</organism>
<dbReference type="Gene3D" id="3.30.700.10">
    <property type="entry name" value="Glycoprotein, Type 4 Pilin"/>
    <property type="match status" value="1"/>
</dbReference>